<reference evidence="2 3" key="1">
    <citation type="journal article" date="2019" name="Int. J. Syst. Evol. Microbiol.">
        <title>The Global Catalogue of Microorganisms (GCM) 10K type strain sequencing project: providing services to taxonomists for standard genome sequencing and annotation.</title>
        <authorList>
            <consortium name="The Broad Institute Genomics Platform"/>
            <consortium name="The Broad Institute Genome Sequencing Center for Infectious Disease"/>
            <person name="Wu L."/>
            <person name="Ma J."/>
        </authorList>
    </citation>
    <scope>NUCLEOTIDE SEQUENCE [LARGE SCALE GENOMIC DNA]</scope>
    <source>
        <strain evidence="2 3">JCM 14330</strain>
    </source>
</reference>
<evidence type="ECO:0000256" key="1">
    <source>
        <dbReference type="SAM" id="SignalP"/>
    </source>
</evidence>
<accession>A0ABN1BX66</accession>
<dbReference type="SUPFAM" id="SSF52833">
    <property type="entry name" value="Thioredoxin-like"/>
    <property type="match status" value="1"/>
</dbReference>
<dbReference type="EMBL" id="BAAAEN010000008">
    <property type="protein sequence ID" value="GAA0507431.1"/>
    <property type="molecule type" value="Genomic_DNA"/>
</dbReference>
<feature type="signal peptide" evidence="1">
    <location>
        <begin position="1"/>
        <end position="26"/>
    </location>
</feature>
<sequence>MMHKYASRSRRTLLIGAALLPLGAWAQKTNTVEVWKTPTCGCCKDWIKHLRDNGFQVVAHDVDDPSVERRRLGIPDDKGSCHTAVVDGYALEGHVPAKEVKRLLRERPSAIGLAVPGMPLGSPGMDGPEYGGRKSAYDVLLVRTGGRSSVYQAYR</sequence>
<comment type="caution">
    <text evidence="2">The sequence shown here is derived from an EMBL/GenBank/DDBJ whole genome shotgun (WGS) entry which is preliminary data.</text>
</comment>
<gene>
    <name evidence="2" type="ORF">GCM10009097_25660</name>
</gene>
<protein>
    <submittedName>
        <fullName evidence="2">DUF411 domain-containing protein</fullName>
    </submittedName>
</protein>
<keyword evidence="1" id="KW-0732">Signal</keyword>
<dbReference type="Pfam" id="PF04214">
    <property type="entry name" value="DUF411"/>
    <property type="match status" value="1"/>
</dbReference>
<evidence type="ECO:0000313" key="3">
    <source>
        <dbReference type="Proteomes" id="UP001501706"/>
    </source>
</evidence>
<organism evidence="2 3">
    <name type="scientific">Pigmentiphaga daeguensis</name>
    <dbReference type="NCBI Taxonomy" id="414049"/>
    <lineage>
        <taxon>Bacteria</taxon>
        <taxon>Pseudomonadati</taxon>
        <taxon>Pseudomonadota</taxon>
        <taxon>Betaproteobacteria</taxon>
        <taxon>Burkholderiales</taxon>
        <taxon>Alcaligenaceae</taxon>
        <taxon>Pigmentiphaga</taxon>
    </lineage>
</organism>
<name>A0ABN1BX66_9BURK</name>
<dbReference type="InterPro" id="IPR036249">
    <property type="entry name" value="Thioredoxin-like_sf"/>
</dbReference>
<proteinExistence type="predicted"/>
<feature type="chain" id="PRO_5045198846" evidence="1">
    <location>
        <begin position="27"/>
        <end position="155"/>
    </location>
</feature>
<dbReference type="InterPro" id="IPR007332">
    <property type="entry name" value="DUF411"/>
</dbReference>
<dbReference type="Proteomes" id="UP001501706">
    <property type="component" value="Unassembled WGS sequence"/>
</dbReference>
<keyword evidence="3" id="KW-1185">Reference proteome</keyword>
<evidence type="ECO:0000313" key="2">
    <source>
        <dbReference type="EMBL" id="GAA0507431.1"/>
    </source>
</evidence>